<proteinExistence type="predicted"/>
<name>H8KUC9_SOLCM</name>
<protein>
    <recommendedName>
        <fullName evidence="1">DinB-like domain-containing protein</fullName>
    </recommendedName>
</protein>
<evidence type="ECO:0000259" key="1">
    <source>
        <dbReference type="Pfam" id="PF12867"/>
    </source>
</evidence>
<dbReference type="Gene3D" id="1.20.120.450">
    <property type="entry name" value="dinb family like domain"/>
    <property type="match status" value="1"/>
</dbReference>
<dbReference type="SUPFAM" id="SSF109854">
    <property type="entry name" value="DinB/YfiT-like putative metalloenzymes"/>
    <property type="match status" value="1"/>
</dbReference>
<dbReference type="Pfam" id="PF12867">
    <property type="entry name" value="DinB_2"/>
    <property type="match status" value="1"/>
</dbReference>
<gene>
    <name evidence="2" type="ordered locus">Solca_2252</name>
</gene>
<sequence length="170" mass="19652">MQKPSKDEYNPYYQHYIDLVPDGNFETVFTDNSIQTIHFFENITTEKHDFRYQPGKWSVKEVLMHIIDTERVMSYRTLVAARGDSNTPLPSFDEDGYANNVDVSHRTMNDLLDEFKAVRSATEKLVKNLTAAQVKFKANAVTHPITACALSYIMIGHINHHINVLKERYL</sequence>
<dbReference type="Proteomes" id="UP000007590">
    <property type="component" value="Chromosome"/>
</dbReference>
<dbReference type="HOGENOM" id="CLU_105789_2_0_10"/>
<dbReference type="STRING" id="929556.Solca_2252"/>
<dbReference type="RefSeq" id="WP_014680521.1">
    <property type="nucleotide sequence ID" value="NC_017770.1"/>
</dbReference>
<evidence type="ECO:0000313" key="2">
    <source>
        <dbReference type="EMBL" id="AFD07294.1"/>
    </source>
</evidence>
<organism evidence="2 3">
    <name type="scientific">Solitalea canadensis (strain ATCC 29591 / DSM 3403 / JCM 21819 / LMG 8368 / NBRC 15130 / NCIMB 12057 / USAM 9D)</name>
    <name type="common">Flexibacter canadensis</name>
    <dbReference type="NCBI Taxonomy" id="929556"/>
    <lineage>
        <taxon>Bacteria</taxon>
        <taxon>Pseudomonadati</taxon>
        <taxon>Bacteroidota</taxon>
        <taxon>Sphingobacteriia</taxon>
        <taxon>Sphingobacteriales</taxon>
        <taxon>Sphingobacteriaceae</taxon>
        <taxon>Solitalea</taxon>
    </lineage>
</organism>
<dbReference type="eggNOG" id="COG2318">
    <property type="taxonomic scope" value="Bacteria"/>
</dbReference>
<dbReference type="InterPro" id="IPR024775">
    <property type="entry name" value="DinB-like"/>
</dbReference>
<dbReference type="OrthoDB" id="9793216at2"/>
<dbReference type="KEGG" id="scn:Solca_2252"/>
<dbReference type="EMBL" id="CP003349">
    <property type="protein sequence ID" value="AFD07294.1"/>
    <property type="molecule type" value="Genomic_DNA"/>
</dbReference>
<accession>H8KUC9</accession>
<feature type="domain" description="DinB-like" evidence="1">
    <location>
        <begin position="36"/>
        <end position="163"/>
    </location>
</feature>
<evidence type="ECO:0000313" key="3">
    <source>
        <dbReference type="Proteomes" id="UP000007590"/>
    </source>
</evidence>
<reference evidence="2" key="1">
    <citation type="submission" date="2012-02" db="EMBL/GenBank/DDBJ databases">
        <title>The complete genome of Solitalea canadensis DSM 3403.</title>
        <authorList>
            <consortium name="US DOE Joint Genome Institute (JGI-PGF)"/>
            <person name="Lucas S."/>
            <person name="Copeland A."/>
            <person name="Lapidus A."/>
            <person name="Glavina del Rio T."/>
            <person name="Dalin E."/>
            <person name="Tice H."/>
            <person name="Bruce D."/>
            <person name="Goodwin L."/>
            <person name="Pitluck S."/>
            <person name="Peters L."/>
            <person name="Ovchinnikova G."/>
            <person name="Lu M."/>
            <person name="Kyrpides N."/>
            <person name="Mavromatis K."/>
            <person name="Ivanova N."/>
            <person name="Brettin T."/>
            <person name="Detter J.C."/>
            <person name="Han C."/>
            <person name="Larimer F."/>
            <person name="Land M."/>
            <person name="Hauser L."/>
            <person name="Markowitz V."/>
            <person name="Cheng J.-F."/>
            <person name="Hugenholtz P."/>
            <person name="Woyke T."/>
            <person name="Wu D."/>
            <person name="Spring S."/>
            <person name="Schroeder M."/>
            <person name="Kopitz M."/>
            <person name="Brambilla E."/>
            <person name="Klenk H.-P."/>
            <person name="Eisen J.A."/>
        </authorList>
    </citation>
    <scope>NUCLEOTIDE SEQUENCE</scope>
    <source>
        <strain evidence="2">DSM 3403</strain>
    </source>
</reference>
<keyword evidence="3" id="KW-1185">Reference proteome</keyword>
<dbReference type="InterPro" id="IPR034660">
    <property type="entry name" value="DinB/YfiT-like"/>
</dbReference>
<dbReference type="AlphaFoldDB" id="H8KUC9"/>